<dbReference type="GO" id="GO:0015833">
    <property type="term" value="P:peptide transport"/>
    <property type="evidence" value="ECO:0007669"/>
    <property type="project" value="TreeGrafter"/>
</dbReference>
<name>G8QVP0_SPHPG</name>
<dbReference type="InterPro" id="IPR039424">
    <property type="entry name" value="SBP_5"/>
</dbReference>
<dbReference type="KEGG" id="sgp:SpiGrapes_1522"/>
<keyword evidence="1" id="KW-0732">Signal</keyword>
<dbReference type="PROSITE" id="PS51257">
    <property type="entry name" value="PROKAR_LIPOPROTEIN"/>
    <property type="match status" value="1"/>
</dbReference>
<dbReference type="eggNOG" id="COG0747">
    <property type="taxonomic scope" value="Bacteria"/>
</dbReference>
<gene>
    <name evidence="3" type="ordered locus">SpiGrapes_1522</name>
</gene>
<dbReference type="AlphaFoldDB" id="G8QVP0"/>
<evidence type="ECO:0000256" key="1">
    <source>
        <dbReference type="SAM" id="SignalP"/>
    </source>
</evidence>
<dbReference type="SUPFAM" id="SSF53850">
    <property type="entry name" value="Periplasmic binding protein-like II"/>
    <property type="match status" value="2"/>
</dbReference>
<dbReference type="Gene3D" id="3.10.105.10">
    <property type="entry name" value="Dipeptide-binding Protein, Domain 3"/>
    <property type="match status" value="1"/>
</dbReference>
<protein>
    <submittedName>
        <fullName evidence="3">Extracellular solute-binding protein, family 5</fullName>
    </submittedName>
</protein>
<dbReference type="RefSeq" id="WP_014270180.1">
    <property type="nucleotide sequence ID" value="NC_016633.1"/>
</dbReference>
<evidence type="ECO:0000313" key="3">
    <source>
        <dbReference type="EMBL" id="AEV29332.1"/>
    </source>
</evidence>
<feature type="domain" description="Solute-binding protein family 5" evidence="2">
    <location>
        <begin position="42"/>
        <end position="163"/>
    </location>
</feature>
<organism evidence="3 4">
    <name type="scientific">Sphaerochaeta pleomorpha (strain ATCC BAA-1885 / DSM 22778 / Grapes)</name>
    <dbReference type="NCBI Taxonomy" id="158190"/>
    <lineage>
        <taxon>Bacteria</taxon>
        <taxon>Pseudomonadati</taxon>
        <taxon>Spirochaetota</taxon>
        <taxon>Spirochaetia</taxon>
        <taxon>Spirochaetales</taxon>
        <taxon>Sphaerochaetaceae</taxon>
        <taxon>Sphaerochaeta</taxon>
    </lineage>
</organism>
<dbReference type="PANTHER" id="PTHR30290">
    <property type="entry name" value="PERIPLASMIC BINDING COMPONENT OF ABC TRANSPORTER"/>
    <property type="match status" value="1"/>
</dbReference>
<dbReference type="CDD" id="cd00995">
    <property type="entry name" value="PBP2_NikA_DppA_OppA_like"/>
    <property type="match status" value="1"/>
</dbReference>
<evidence type="ECO:0000259" key="2">
    <source>
        <dbReference type="Pfam" id="PF00496"/>
    </source>
</evidence>
<dbReference type="EMBL" id="CP003155">
    <property type="protein sequence ID" value="AEV29332.1"/>
    <property type="molecule type" value="Genomic_DNA"/>
</dbReference>
<dbReference type="STRING" id="158190.SpiGrapes_1522"/>
<dbReference type="OrthoDB" id="304884at2"/>
<evidence type="ECO:0000313" key="4">
    <source>
        <dbReference type="Proteomes" id="UP000005632"/>
    </source>
</evidence>
<proteinExistence type="predicted"/>
<accession>G8QVP0</accession>
<dbReference type="Pfam" id="PF00496">
    <property type="entry name" value="SBP_bac_5"/>
    <property type="match status" value="2"/>
</dbReference>
<feature type="signal peptide" evidence="1">
    <location>
        <begin position="1"/>
        <end position="20"/>
    </location>
</feature>
<dbReference type="InterPro" id="IPR000914">
    <property type="entry name" value="SBP_5_dom"/>
</dbReference>
<feature type="chain" id="PRO_5003514318" evidence="1">
    <location>
        <begin position="21"/>
        <end position="554"/>
    </location>
</feature>
<dbReference type="Proteomes" id="UP000005632">
    <property type="component" value="Chromosome"/>
</dbReference>
<dbReference type="Gene3D" id="3.40.190.10">
    <property type="entry name" value="Periplasmic binding protein-like II"/>
    <property type="match status" value="1"/>
</dbReference>
<feature type="domain" description="Solute-binding protein family 5" evidence="2">
    <location>
        <begin position="330"/>
        <end position="548"/>
    </location>
</feature>
<sequence>MKKFLVTVLVILVSLSCVFAGGAKETPVTTTETDMVATPKGGVPLADVRVRQAIAYAIDMKAIVDSLMDGKAVVANSLTPNGDWKVAGLNDYAYNPTKAKQLLKEAGWDSNQTLDVVYYYGDQMTVDLMTAVQAYLGDVGIKMTFRKLEGDLGSQLWVPPTDPVNGPSAVKWDLAYAAIGALSMNEYYDRFITGGGSNSHTPSDPTYDKLIDATHVVDVASQKAAFKAVQKYENDNLPAIPLYYQQVFVAQSTRLDRAGAGYGNEQFNYDWNIINWTVPADANGKKVLKTNGGPVQFVETPFLNPGLYMSQKVLFDHLVVADTSLTPSKGELAESYTVSPDGKTITFVLRDDIFWHDGEPITASDVKWTYEFASKVPALNAVFSSMLKHLQGYDAFVNGSATEITGITTDGRNVTFTYSVADPNALLCFTQFPPLPKKYFANVDPLQFQQASFWQNPVGSGPYMVKEIQMNNYATFVPFAKYYKGKAKIDEIQMYPSGESDPNLVKNAAAGQLDYAYTKSVQDVLALEQMPNVKVTPVDIRYTRLFFVNKFPKP</sequence>
<dbReference type="HOGENOM" id="CLU_472289_0_0_12"/>
<dbReference type="GO" id="GO:1904680">
    <property type="term" value="F:peptide transmembrane transporter activity"/>
    <property type="evidence" value="ECO:0007669"/>
    <property type="project" value="TreeGrafter"/>
</dbReference>
<reference evidence="3 4" key="1">
    <citation type="submission" date="2011-11" db="EMBL/GenBank/DDBJ databases">
        <title>Complete sequence of Spirochaeta sp. grapes.</title>
        <authorList>
            <consortium name="US DOE Joint Genome Institute"/>
            <person name="Lucas S."/>
            <person name="Han J."/>
            <person name="Lapidus A."/>
            <person name="Cheng J.-F."/>
            <person name="Goodwin L."/>
            <person name="Pitluck S."/>
            <person name="Peters L."/>
            <person name="Ovchinnikova G."/>
            <person name="Munk A.C."/>
            <person name="Detter J.C."/>
            <person name="Han C."/>
            <person name="Tapia R."/>
            <person name="Land M."/>
            <person name="Hauser L."/>
            <person name="Kyrpides N."/>
            <person name="Ivanova N."/>
            <person name="Pagani I."/>
            <person name="Ritalahtilisa K."/>
            <person name="Loeffler F."/>
            <person name="Woyke T."/>
        </authorList>
    </citation>
    <scope>NUCLEOTIDE SEQUENCE [LARGE SCALE GENOMIC DNA]</scope>
    <source>
        <strain evidence="4">ATCC BAA-1885 / DSM 22778 / Grapes</strain>
    </source>
</reference>
<keyword evidence="4" id="KW-1185">Reference proteome</keyword>